<evidence type="ECO:0000259" key="2">
    <source>
        <dbReference type="Pfam" id="PF03061"/>
    </source>
</evidence>
<dbReference type="PANTHER" id="PTHR42856">
    <property type="entry name" value="ACYL-COENZYME A THIOESTERASE PAAI"/>
    <property type="match status" value="1"/>
</dbReference>
<dbReference type="Gene3D" id="3.10.129.10">
    <property type="entry name" value="Hotdog Thioesterase"/>
    <property type="match status" value="1"/>
</dbReference>
<organism evidence="3">
    <name type="scientific">Anaerococcus vaginalis</name>
    <dbReference type="NCBI Taxonomy" id="33037"/>
    <lineage>
        <taxon>Bacteria</taxon>
        <taxon>Bacillati</taxon>
        <taxon>Bacillota</taxon>
        <taxon>Tissierellia</taxon>
        <taxon>Tissierellales</taxon>
        <taxon>Peptoniphilaceae</taxon>
        <taxon>Anaerococcus</taxon>
    </lineage>
</organism>
<dbReference type="InterPro" id="IPR029069">
    <property type="entry name" value="HotDog_dom_sf"/>
</dbReference>
<dbReference type="Pfam" id="PF03061">
    <property type="entry name" value="4HBT"/>
    <property type="match status" value="1"/>
</dbReference>
<dbReference type="SUPFAM" id="SSF54637">
    <property type="entry name" value="Thioesterase/thiol ester dehydrase-isomerase"/>
    <property type="match status" value="1"/>
</dbReference>
<dbReference type="NCBIfam" id="TIGR00369">
    <property type="entry name" value="unchar_dom_1"/>
    <property type="match status" value="1"/>
</dbReference>
<evidence type="ECO:0000256" key="1">
    <source>
        <dbReference type="ARBA" id="ARBA00022801"/>
    </source>
</evidence>
<sequence length="118" mass="13432">MNFVDYLKMEYVKDDDGEIITRVPIEEYCLNINKIVHGGLTMTLIDTACGKKASEYFDGEFVTSDGYVNFLRPASKTSYLYAKCKAKKIGRTIANIDCDVFDDEKNLIAIGRFTFMKL</sequence>
<feature type="domain" description="Thioesterase" evidence="2">
    <location>
        <begin position="34"/>
        <end position="108"/>
    </location>
</feature>
<protein>
    <submittedName>
        <fullName evidence="3">Thioesterase superfamily protein</fullName>
    </submittedName>
</protein>
<dbReference type="InterPro" id="IPR003736">
    <property type="entry name" value="PAAI_dom"/>
</dbReference>
<dbReference type="PANTHER" id="PTHR42856:SF1">
    <property type="entry name" value="ACYL-COENZYME A THIOESTERASE PAAI"/>
    <property type="match status" value="1"/>
</dbReference>
<dbReference type="GO" id="GO:0016289">
    <property type="term" value="F:acyl-CoA hydrolase activity"/>
    <property type="evidence" value="ECO:0007669"/>
    <property type="project" value="TreeGrafter"/>
</dbReference>
<dbReference type="InterPro" id="IPR006683">
    <property type="entry name" value="Thioestr_dom"/>
</dbReference>
<dbReference type="InterPro" id="IPR052723">
    <property type="entry name" value="Acyl-CoA_thioesterase_PaaI"/>
</dbReference>
<dbReference type="AlphaFoldDB" id="A0A6N2TMV9"/>
<gene>
    <name evidence="3" type="ORF">AVLFYP127_00693</name>
</gene>
<reference evidence="3" key="1">
    <citation type="submission" date="2019-11" db="EMBL/GenBank/DDBJ databases">
        <authorList>
            <person name="Feng L."/>
        </authorList>
    </citation>
    <scope>NUCLEOTIDE SEQUENCE</scope>
    <source>
        <strain evidence="3">AvaginalisLFYP127</strain>
    </source>
</reference>
<dbReference type="EMBL" id="CACRSW010000027">
    <property type="protein sequence ID" value="VYT06299.1"/>
    <property type="molecule type" value="Genomic_DNA"/>
</dbReference>
<keyword evidence="1" id="KW-0378">Hydrolase</keyword>
<name>A0A6N2TMV9_9FIRM</name>
<accession>A0A6N2TMV9</accession>
<proteinExistence type="predicted"/>
<dbReference type="CDD" id="cd03443">
    <property type="entry name" value="PaaI_thioesterase"/>
    <property type="match status" value="1"/>
</dbReference>
<evidence type="ECO:0000313" key="3">
    <source>
        <dbReference type="EMBL" id="VYT06299.1"/>
    </source>
</evidence>
<dbReference type="RefSeq" id="WP_156329197.1">
    <property type="nucleotide sequence ID" value="NZ_CACRSW010000027.1"/>
</dbReference>